<accession>A0ABP9DSA5</accession>
<gene>
    <name evidence="4" type="ORF">GCM10023235_40500</name>
</gene>
<dbReference type="Pfam" id="PF13193">
    <property type="entry name" value="AMP-binding_C"/>
    <property type="match status" value="1"/>
</dbReference>
<reference evidence="5" key="1">
    <citation type="journal article" date="2019" name="Int. J. Syst. Evol. Microbiol.">
        <title>The Global Catalogue of Microorganisms (GCM) 10K type strain sequencing project: providing services to taxonomists for standard genome sequencing and annotation.</title>
        <authorList>
            <consortium name="The Broad Institute Genomics Platform"/>
            <consortium name="The Broad Institute Genome Sequencing Center for Infectious Disease"/>
            <person name="Wu L."/>
            <person name="Ma J."/>
        </authorList>
    </citation>
    <scope>NUCLEOTIDE SEQUENCE [LARGE SCALE GENOMIC DNA]</scope>
    <source>
        <strain evidence="5">JCM 13006</strain>
    </source>
</reference>
<dbReference type="Gene3D" id="3.30.300.30">
    <property type="match status" value="1"/>
</dbReference>
<dbReference type="InterPro" id="IPR020806">
    <property type="entry name" value="PKS_PP-bd"/>
</dbReference>
<dbReference type="InterPro" id="IPR042099">
    <property type="entry name" value="ANL_N_sf"/>
</dbReference>
<evidence type="ECO:0000256" key="2">
    <source>
        <dbReference type="ARBA" id="ARBA00022553"/>
    </source>
</evidence>
<evidence type="ECO:0000313" key="5">
    <source>
        <dbReference type="Proteomes" id="UP001501752"/>
    </source>
</evidence>
<dbReference type="PROSITE" id="PS00455">
    <property type="entry name" value="AMP_BINDING"/>
    <property type="match status" value="1"/>
</dbReference>
<keyword evidence="2" id="KW-0597">Phosphoprotein</keyword>
<dbReference type="InterPro" id="IPR006162">
    <property type="entry name" value="Ppantetheine_attach_site"/>
</dbReference>
<dbReference type="InterPro" id="IPR000873">
    <property type="entry name" value="AMP-dep_synth/lig_dom"/>
</dbReference>
<sequence length="610" mass="63250">MTTSSPAPALAGAERALPDGGVLDLFEARAQAAPDAIALVCRGERHTYGRLDRAADAAARRLAAAGVGRGTTVAVATTRSAASVVAMVAVWKLDAVVLPVDPRHPDDRIAFLLDDAGAGAVLADVASAPRFGSFGPPVVPVTDGLHEEAADANGPLAPRGPVTDRSPAYLLYTSGSTGQPKGVRGSHRALLNVVLELADVLRTTPESRWATLAPWTFDISLGELWVPLATGARLVVPTEEELRDAAALVRLLAAEGVDRMQAVPAQWTALLDAGFDGPSTRAMTGGEALTPALAQRLRPRLADLVNGYGPTETTVLSTLWQVPADLADGAVTAIGRPIANTRAYLLDDLRRPVAPGEPGELYLAGAGVTLGYLNRPALDAERFSDEPGVPGSRCYRTGDRCRIGSDGVLEYLGREDGQVKLRGQRIELGEVESRLAQHPGLGAAAATVHEDTLIAFVVPAAHGESVPTGAQVRAHMAALVPEALVPGVVVTLDRLPLTAHDKVDRAALSALAADRTAPAGAAEPGEPRSTAGGSLVDEVCGLCQEVLGVPLITPADDLFALGAHSLAMMQLAARLGTLTGVEVPTTLIYDAETVADLVEELRALLPGAAR</sequence>
<dbReference type="PROSITE" id="PS50075">
    <property type="entry name" value="CARRIER"/>
    <property type="match status" value="1"/>
</dbReference>
<dbReference type="PANTHER" id="PTHR45527">
    <property type="entry name" value="NONRIBOSOMAL PEPTIDE SYNTHETASE"/>
    <property type="match status" value="1"/>
</dbReference>
<dbReference type="InterPro" id="IPR020845">
    <property type="entry name" value="AMP-binding_CS"/>
</dbReference>
<dbReference type="SUPFAM" id="SSF56801">
    <property type="entry name" value="Acetyl-CoA synthetase-like"/>
    <property type="match status" value="1"/>
</dbReference>
<evidence type="ECO:0000256" key="1">
    <source>
        <dbReference type="ARBA" id="ARBA00022450"/>
    </source>
</evidence>
<dbReference type="Pfam" id="PF00501">
    <property type="entry name" value="AMP-binding"/>
    <property type="match status" value="1"/>
</dbReference>
<dbReference type="InterPro" id="IPR010071">
    <property type="entry name" value="AA_adenyl_dom"/>
</dbReference>
<proteinExistence type="predicted"/>
<dbReference type="Pfam" id="PF00550">
    <property type="entry name" value="PP-binding"/>
    <property type="match status" value="1"/>
</dbReference>
<dbReference type="InterPro" id="IPR025110">
    <property type="entry name" value="AMP-bd_C"/>
</dbReference>
<dbReference type="SUPFAM" id="SSF47336">
    <property type="entry name" value="ACP-like"/>
    <property type="match status" value="1"/>
</dbReference>
<keyword evidence="1" id="KW-0596">Phosphopantetheine</keyword>
<dbReference type="EMBL" id="BAABIS010000001">
    <property type="protein sequence ID" value="GAA4858666.1"/>
    <property type="molecule type" value="Genomic_DNA"/>
</dbReference>
<evidence type="ECO:0000259" key="3">
    <source>
        <dbReference type="PROSITE" id="PS50075"/>
    </source>
</evidence>
<comment type="caution">
    <text evidence="4">The sequence shown here is derived from an EMBL/GenBank/DDBJ whole genome shotgun (WGS) entry which is preliminary data.</text>
</comment>
<evidence type="ECO:0000313" key="4">
    <source>
        <dbReference type="EMBL" id="GAA4858666.1"/>
    </source>
</evidence>
<dbReference type="RefSeq" id="WP_345698256.1">
    <property type="nucleotide sequence ID" value="NZ_BAABIS010000001.1"/>
</dbReference>
<feature type="domain" description="Carrier" evidence="3">
    <location>
        <begin position="530"/>
        <end position="605"/>
    </location>
</feature>
<name>A0ABP9DSA5_9ACTN</name>
<dbReference type="NCBIfam" id="TIGR01733">
    <property type="entry name" value="AA-adenyl-dom"/>
    <property type="match status" value="1"/>
</dbReference>
<dbReference type="Gene3D" id="3.40.50.12780">
    <property type="entry name" value="N-terminal domain of ligase-like"/>
    <property type="match status" value="1"/>
</dbReference>
<keyword evidence="5" id="KW-1185">Reference proteome</keyword>
<organism evidence="4 5">
    <name type="scientific">Kitasatospora terrestris</name>
    <dbReference type="NCBI Taxonomy" id="258051"/>
    <lineage>
        <taxon>Bacteria</taxon>
        <taxon>Bacillati</taxon>
        <taxon>Actinomycetota</taxon>
        <taxon>Actinomycetes</taxon>
        <taxon>Kitasatosporales</taxon>
        <taxon>Streptomycetaceae</taxon>
        <taxon>Kitasatospora</taxon>
    </lineage>
</organism>
<dbReference type="Gene3D" id="1.10.1200.10">
    <property type="entry name" value="ACP-like"/>
    <property type="match status" value="1"/>
</dbReference>
<dbReference type="PROSITE" id="PS00012">
    <property type="entry name" value="PHOSPHOPANTETHEINE"/>
    <property type="match status" value="1"/>
</dbReference>
<dbReference type="InterPro" id="IPR009081">
    <property type="entry name" value="PP-bd_ACP"/>
</dbReference>
<dbReference type="CDD" id="cd05930">
    <property type="entry name" value="A_NRPS"/>
    <property type="match status" value="1"/>
</dbReference>
<dbReference type="PANTHER" id="PTHR45527:SF1">
    <property type="entry name" value="FATTY ACID SYNTHASE"/>
    <property type="match status" value="1"/>
</dbReference>
<dbReference type="Proteomes" id="UP001501752">
    <property type="component" value="Unassembled WGS sequence"/>
</dbReference>
<protein>
    <recommendedName>
        <fullName evidence="3">Carrier domain-containing protein</fullName>
    </recommendedName>
</protein>
<dbReference type="InterPro" id="IPR045851">
    <property type="entry name" value="AMP-bd_C_sf"/>
</dbReference>
<dbReference type="InterPro" id="IPR036736">
    <property type="entry name" value="ACP-like_sf"/>
</dbReference>
<dbReference type="SMART" id="SM00823">
    <property type="entry name" value="PKS_PP"/>
    <property type="match status" value="1"/>
</dbReference>